<dbReference type="OrthoDB" id="3404060at2"/>
<reference evidence="1 2" key="1">
    <citation type="submission" date="2019-02" db="EMBL/GenBank/DDBJ databases">
        <title>Sequencing the genomes of 1000 actinobacteria strains.</title>
        <authorList>
            <person name="Klenk H.-P."/>
        </authorList>
    </citation>
    <scope>NUCLEOTIDE SEQUENCE [LARGE SCALE GENOMIC DNA]</scope>
    <source>
        <strain evidence="1 2">DSM 45162</strain>
    </source>
</reference>
<evidence type="ECO:0008006" key="3">
    <source>
        <dbReference type="Google" id="ProtNLM"/>
    </source>
</evidence>
<sequence length="179" mass="18934">MSGYLAVLFAATLSAVLPISPIEPYLVGLAATGHQTAVPLSIAAAAGQSTGKLLVFLGARAGLRTGRVQRWYAWATRRIARVPDHAPAYRWPTRWRRAVVRPVGAAGRRLTAVLDRPACTAPVVFVSAVTGVPPLLATSVYAARTPIAAPLFTLACLLGRSLRFLAITSAPLLFIDQAP</sequence>
<proteinExistence type="predicted"/>
<dbReference type="EMBL" id="SHKY01000001">
    <property type="protein sequence ID" value="RZU53847.1"/>
    <property type="molecule type" value="Genomic_DNA"/>
</dbReference>
<name>A0A4Q7ZRR8_9ACTN</name>
<accession>A0A4Q7ZRR8</accession>
<evidence type="ECO:0000313" key="2">
    <source>
        <dbReference type="Proteomes" id="UP000292564"/>
    </source>
</evidence>
<dbReference type="AlphaFoldDB" id="A0A4Q7ZRR8"/>
<dbReference type="RefSeq" id="WP_130512295.1">
    <property type="nucleotide sequence ID" value="NZ_SHKY01000001.1"/>
</dbReference>
<organism evidence="1 2">
    <name type="scientific">Krasilnikovia cinnamomea</name>
    <dbReference type="NCBI Taxonomy" id="349313"/>
    <lineage>
        <taxon>Bacteria</taxon>
        <taxon>Bacillati</taxon>
        <taxon>Actinomycetota</taxon>
        <taxon>Actinomycetes</taxon>
        <taxon>Micromonosporales</taxon>
        <taxon>Micromonosporaceae</taxon>
        <taxon>Krasilnikovia</taxon>
    </lineage>
</organism>
<evidence type="ECO:0000313" key="1">
    <source>
        <dbReference type="EMBL" id="RZU53847.1"/>
    </source>
</evidence>
<keyword evidence="2" id="KW-1185">Reference proteome</keyword>
<dbReference type="Proteomes" id="UP000292564">
    <property type="component" value="Unassembled WGS sequence"/>
</dbReference>
<comment type="caution">
    <text evidence="1">The sequence shown here is derived from an EMBL/GenBank/DDBJ whole genome shotgun (WGS) entry which is preliminary data.</text>
</comment>
<gene>
    <name evidence="1" type="ORF">EV385_5781</name>
</gene>
<protein>
    <recommendedName>
        <fullName evidence="3">Membrane protein YqaA with SNARE-associated domain</fullName>
    </recommendedName>
</protein>